<reference evidence="1 2" key="1">
    <citation type="submission" date="2019-03" db="EMBL/GenBank/DDBJ databases">
        <title>Draft genome sequences of two Veillonella tobetsuensis clinical isolates from intraoperative bronchial fluids of elderly patients with pulmonary carcinoma.</title>
        <authorList>
            <person name="Akiyama T."/>
        </authorList>
    </citation>
    <scope>NUCLEOTIDE SEQUENCE [LARGE SCALE GENOMIC DNA]</scope>
    <source>
        <strain evidence="1 2">PAGU 1579</strain>
    </source>
</reference>
<dbReference type="AlphaFoldDB" id="A0A480B8T6"/>
<gene>
    <name evidence="1" type="ORF">PAGU1579_15250</name>
</gene>
<evidence type="ECO:0000313" key="1">
    <source>
        <dbReference type="EMBL" id="GCL69756.1"/>
    </source>
</evidence>
<protein>
    <submittedName>
        <fullName evidence="1">Uncharacterized protein</fullName>
    </submittedName>
</protein>
<name>A0A480B8T6_9FIRM</name>
<keyword evidence="2" id="KW-1185">Reference proteome</keyword>
<dbReference type="RefSeq" id="WP_009660966.1">
    <property type="nucleotide sequence ID" value="NZ_BJCR01000053.1"/>
</dbReference>
<accession>A0A480B8T6</accession>
<evidence type="ECO:0000313" key="2">
    <source>
        <dbReference type="Proteomes" id="UP000303581"/>
    </source>
</evidence>
<dbReference type="EMBL" id="BJCR01000053">
    <property type="protein sequence ID" value="GCL69756.1"/>
    <property type="molecule type" value="Genomic_DNA"/>
</dbReference>
<proteinExistence type="predicted"/>
<sequence>MAQTLSALLGAAVNGSLGRSPVIGTAEAQYGTKWDASGVIRINSELVLDEYINIIVPVELNGTDQNQAYIRCRNFGNQYQAYGFLPRRSPLFNLQKKGHS</sequence>
<organism evidence="1 2">
    <name type="scientific">Veillonella tobetsuensis</name>
    <dbReference type="NCBI Taxonomy" id="1110546"/>
    <lineage>
        <taxon>Bacteria</taxon>
        <taxon>Bacillati</taxon>
        <taxon>Bacillota</taxon>
        <taxon>Negativicutes</taxon>
        <taxon>Veillonellales</taxon>
        <taxon>Veillonellaceae</taxon>
        <taxon>Veillonella</taxon>
    </lineage>
</organism>
<dbReference type="Proteomes" id="UP000303581">
    <property type="component" value="Unassembled WGS sequence"/>
</dbReference>
<comment type="caution">
    <text evidence="1">The sequence shown here is derived from an EMBL/GenBank/DDBJ whole genome shotgun (WGS) entry which is preliminary data.</text>
</comment>